<dbReference type="InterPro" id="IPR019888">
    <property type="entry name" value="Tscrpt_reg_AsnC-like"/>
</dbReference>
<evidence type="ECO:0000313" key="7">
    <source>
        <dbReference type="EMBL" id="SJX21686.1"/>
    </source>
</evidence>
<dbReference type="InterPro" id="IPR019887">
    <property type="entry name" value="Tscrpt_reg_AsnC/Lrp_C"/>
</dbReference>
<evidence type="ECO:0000259" key="6">
    <source>
        <dbReference type="PROSITE" id="PS50956"/>
    </source>
</evidence>
<dbReference type="SUPFAM" id="SSF54909">
    <property type="entry name" value="Dimeric alpha+beta barrel"/>
    <property type="match status" value="1"/>
</dbReference>
<dbReference type="GO" id="GO:0005829">
    <property type="term" value="C:cytosol"/>
    <property type="evidence" value="ECO:0007669"/>
    <property type="project" value="TreeGrafter"/>
</dbReference>
<dbReference type="Pfam" id="PF01037">
    <property type="entry name" value="AsnC_trans_reg"/>
    <property type="match status" value="1"/>
</dbReference>
<keyword evidence="1" id="KW-0805">Transcription regulation</keyword>
<proteinExistence type="predicted"/>
<keyword evidence="2" id="KW-0238">DNA-binding</keyword>
<dbReference type="GO" id="GO:0043565">
    <property type="term" value="F:sequence-specific DNA binding"/>
    <property type="evidence" value="ECO:0007669"/>
    <property type="project" value="InterPro"/>
</dbReference>
<dbReference type="SUPFAM" id="SSF46785">
    <property type="entry name" value="Winged helix' DNA-binding domain"/>
    <property type="match status" value="1"/>
</dbReference>
<evidence type="ECO:0000256" key="1">
    <source>
        <dbReference type="ARBA" id="ARBA00023015"/>
    </source>
</evidence>
<dbReference type="InterPro" id="IPR036390">
    <property type="entry name" value="WH_DNA-bd_sf"/>
</dbReference>
<gene>
    <name evidence="7" type="primary">lrp_2</name>
    <name evidence="7" type="ORF">ACNJC6_01306</name>
</gene>
<dbReference type="Gene3D" id="3.30.70.920">
    <property type="match status" value="1"/>
</dbReference>
<dbReference type="InterPro" id="IPR036388">
    <property type="entry name" value="WH-like_DNA-bd_sf"/>
</dbReference>
<dbReference type="GO" id="GO:0043201">
    <property type="term" value="P:response to L-leucine"/>
    <property type="evidence" value="ECO:0007669"/>
    <property type="project" value="TreeGrafter"/>
</dbReference>
<dbReference type="CDD" id="cd00090">
    <property type="entry name" value="HTH_ARSR"/>
    <property type="match status" value="1"/>
</dbReference>
<dbReference type="AlphaFoldDB" id="A0A1R7QC05"/>
<evidence type="ECO:0000256" key="5">
    <source>
        <dbReference type="ARBA" id="ARBA00039227"/>
    </source>
</evidence>
<dbReference type="Proteomes" id="UP000196240">
    <property type="component" value="Unassembled WGS sequence"/>
</dbReference>
<dbReference type="InterPro" id="IPR000485">
    <property type="entry name" value="AsnC-type_HTH_dom"/>
</dbReference>
<dbReference type="GO" id="GO:0006355">
    <property type="term" value="P:regulation of DNA-templated transcription"/>
    <property type="evidence" value="ECO:0007669"/>
    <property type="project" value="UniProtKB-ARBA"/>
</dbReference>
<feature type="domain" description="HTH asnC-type" evidence="6">
    <location>
        <begin position="4"/>
        <end position="65"/>
    </location>
</feature>
<evidence type="ECO:0000256" key="3">
    <source>
        <dbReference type="ARBA" id="ARBA00023159"/>
    </source>
</evidence>
<evidence type="ECO:0000313" key="8">
    <source>
        <dbReference type="Proteomes" id="UP000196240"/>
    </source>
</evidence>
<dbReference type="InterPro" id="IPR011008">
    <property type="entry name" value="Dimeric_a/b-barrel"/>
</dbReference>
<reference evidence="7 8" key="1">
    <citation type="submission" date="2017-02" db="EMBL/GenBank/DDBJ databases">
        <authorList>
            <person name="Peterson S.W."/>
        </authorList>
    </citation>
    <scope>NUCLEOTIDE SEQUENCE [LARGE SCALE GENOMIC DNA]</scope>
    <source>
        <strain evidence="7">C6</strain>
    </source>
</reference>
<dbReference type="PANTHER" id="PTHR30154">
    <property type="entry name" value="LEUCINE-RESPONSIVE REGULATORY PROTEIN"/>
    <property type="match status" value="1"/>
</dbReference>
<dbReference type="GO" id="GO:0006524">
    <property type="term" value="P:alanine catabolic process"/>
    <property type="evidence" value="ECO:0007669"/>
    <property type="project" value="TreeGrafter"/>
</dbReference>
<dbReference type="Pfam" id="PF13412">
    <property type="entry name" value="HTH_24"/>
    <property type="match status" value="1"/>
</dbReference>
<name>A0A1R7QC05_ACIJO</name>
<dbReference type="RefSeq" id="WP_004978397.1">
    <property type="nucleotide sequence ID" value="NZ_CP068206.1"/>
</dbReference>
<dbReference type="SMART" id="SM00344">
    <property type="entry name" value="HTH_ASNC"/>
    <property type="match status" value="1"/>
</dbReference>
<organism evidence="7 8">
    <name type="scientific">Acinetobacter johnsonii</name>
    <dbReference type="NCBI Taxonomy" id="40214"/>
    <lineage>
        <taxon>Bacteria</taxon>
        <taxon>Pseudomonadati</taxon>
        <taxon>Pseudomonadota</taxon>
        <taxon>Gammaproteobacteria</taxon>
        <taxon>Moraxellales</taxon>
        <taxon>Moraxellaceae</taxon>
        <taxon>Acinetobacter</taxon>
    </lineage>
</organism>
<dbReference type="EMBL" id="FUUY01000003">
    <property type="protein sequence ID" value="SJX21686.1"/>
    <property type="molecule type" value="Genomic_DNA"/>
</dbReference>
<evidence type="ECO:0000256" key="4">
    <source>
        <dbReference type="ARBA" id="ARBA00023163"/>
    </source>
</evidence>
<dbReference type="Gene3D" id="1.10.10.10">
    <property type="entry name" value="Winged helix-like DNA-binding domain superfamily/Winged helix DNA-binding domain"/>
    <property type="match status" value="1"/>
</dbReference>
<dbReference type="GeneID" id="56337636"/>
<dbReference type="PANTHER" id="PTHR30154:SF0">
    <property type="entry name" value="LEUCINE-RESPONSIVE REGULATORY PROTEIN"/>
    <property type="match status" value="1"/>
</dbReference>
<sequence>MIELDRLDRKILCELERDAHLTNIKLAERVGLSPSACLRRVQELERIGVIRGYKAVIDRSLLGIGLTVYVTIGLSCHSKESLSQFEDVITATDEVTECHTITGSVEYLLRVEVADIKSYKKFHTDVLGTIPSISSITSFLVMDTTKNRYTNL</sequence>
<protein>
    <recommendedName>
        <fullName evidence="5">Leucine-responsive regulatory protein</fullName>
    </recommendedName>
</protein>
<dbReference type="PROSITE" id="PS50956">
    <property type="entry name" value="HTH_ASNC_2"/>
    <property type="match status" value="1"/>
</dbReference>
<dbReference type="PRINTS" id="PR00033">
    <property type="entry name" value="HTHASNC"/>
</dbReference>
<dbReference type="InterPro" id="IPR011991">
    <property type="entry name" value="ArsR-like_HTH"/>
</dbReference>
<accession>A0A1R7QC05</accession>
<keyword evidence="4" id="KW-0804">Transcription</keyword>
<evidence type="ECO:0000256" key="2">
    <source>
        <dbReference type="ARBA" id="ARBA00023125"/>
    </source>
</evidence>
<keyword evidence="3" id="KW-0010">Activator</keyword>